<dbReference type="OrthoDB" id="7827015at2"/>
<organism evidence="1 2">
    <name type="scientific">Tabrizicola piscis</name>
    <dbReference type="NCBI Taxonomy" id="2494374"/>
    <lineage>
        <taxon>Bacteria</taxon>
        <taxon>Pseudomonadati</taxon>
        <taxon>Pseudomonadota</taxon>
        <taxon>Alphaproteobacteria</taxon>
        <taxon>Rhodobacterales</taxon>
        <taxon>Paracoccaceae</taxon>
        <taxon>Tabrizicola</taxon>
    </lineage>
</organism>
<dbReference type="EMBL" id="CP034328">
    <property type="protein sequence ID" value="AZL58990.1"/>
    <property type="molecule type" value="Genomic_DNA"/>
</dbReference>
<reference evidence="1 2" key="1">
    <citation type="submission" date="2018-12" db="EMBL/GenBank/DDBJ databases">
        <title>Complete genome sequencing of Tabrizicola sp. K13M18.</title>
        <authorList>
            <person name="Bae J.-W."/>
        </authorList>
    </citation>
    <scope>NUCLEOTIDE SEQUENCE [LARGE SCALE GENOMIC DNA]</scope>
    <source>
        <strain evidence="1 2">K13M18</strain>
    </source>
</reference>
<dbReference type="Pfam" id="PF20086">
    <property type="entry name" value="DUF6478"/>
    <property type="match status" value="1"/>
</dbReference>
<dbReference type="RefSeq" id="WP_125325188.1">
    <property type="nucleotide sequence ID" value="NZ_CP034328.1"/>
</dbReference>
<keyword evidence="2" id="KW-1185">Reference proteome</keyword>
<sequence>MARRLSQLIDQWRLRKVQDRWTKAADDAAKMEPSTLRSLRAEARTMRRQIDRVIHAADHRLGLPALGAGLPRAPLGTDWVWRPDVWRGAISSPGAVAVAGRTAISDDLALFHDCPLGEVAFRQTRNHGEVDRAPFGLTLDVFGFRGSFLSLAIAFPPEAVAGLRSRHLLRIDALVDCDRPLQAVARLNLKHGPNVAQLMQDIPATGRDKLVEFDLAYAGLDETRIEHLWLDVIFNAPALSRITLHDLVASRRPRAEL</sequence>
<gene>
    <name evidence="1" type="ORF">EI545_09160</name>
</gene>
<proteinExistence type="predicted"/>
<dbReference type="KEGG" id="taw:EI545_09160"/>
<protein>
    <submittedName>
        <fullName evidence="1">Uncharacterized protein</fullName>
    </submittedName>
</protein>
<name>A0A3S8U641_9RHOB</name>
<dbReference type="InterPro" id="IPR045514">
    <property type="entry name" value="DUF6478"/>
</dbReference>
<dbReference type="Proteomes" id="UP000282002">
    <property type="component" value="Chromosome"/>
</dbReference>
<dbReference type="AlphaFoldDB" id="A0A3S8U641"/>
<evidence type="ECO:0000313" key="1">
    <source>
        <dbReference type="EMBL" id="AZL58990.1"/>
    </source>
</evidence>
<accession>A0A3S8U641</accession>
<evidence type="ECO:0000313" key="2">
    <source>
        <dbReference type="Proteomes" id="UP000282002"/>
    </source>
</evidence>